<dbReference type="Pfam" id="PF00536">
    <property type="entry name" value="SAM_1"/>
    <property type="match status" value="2"/>
</dbReference>
<organism evidence="7 8">
    <name type="scientific">Mesocricetus auratus</name>
    <name type="common">Golden hamster</name>
    <dbReference type="NCBI Taxonomy" id="10036"/>
    <lineage>
        <taxon>Eukaryota</taxon>
        <taxon>Metazoa</taxon>
        <taxon>Chordata</taxon>
        <taxon>Craniata</taxon>
        <taxon>Vertebrata</taxon>
        <taxon>Euteleostomi</taxon>
        <taxon>Mammalia</taxon>
        <taxon>Eutheria</taxon>
        <taxon>Euarchontoglires</taxon>
        <taxon>Glires</taxon>
        <taxon>Rodentia</taxon>
        <taxon>Myomorpha</taxon>
        <taxon>Muroidea</taxon>
        <taxon>Cricetidae</taxon>
        <taxon>Cricetinae</taxon>
        <taxon>Mesocricetus</taxon>
    </lineage>
</organism>
<dbReference type="SMART" id="SM00454">
    <property type="entry name" value="SAM"/>
    <property type="match status" value="3"/>
</dbReference>
<dbReference type="PANTHER" id="PTHR12587:SF16">
    <property type="entry name" value="LIPRIN-BETA-1"/>
    <property type="match status" value="1"/>
</dbReference>
<evidence type="ECO:0000313" key="8">
    <source>
        <dbReference type="RefSeq" id="XP_040599566.1"/>
    </source>
</evidence>
<dbReference type="InterPro" id="IPR037619">
    <property type="entry name" value="LIPB1/2_SAM_3rd"/>
</dbReference>
<keyword evidence="3 4" id="KW-0175">Coiled coil</keyword>
<dbReference type="InterPro" id="IPR001660">
    <property type="entry name" value="SAM"/>
</dbReference>
<feature type="compositionally biased region" description="Basic and acidic residues" evidence="5">
    <location>
        <begin position="568"/>
        <end position="578"/>
    </location>
</feature>
<comment type="similarity">
    <text evidence="1">Belongs to the liprin family. Liprin-beta subfamily.</text>
</comment>
<evidence type="ECO:0000313" key="7">
    <source>
        <dbReference type="Proteomes" id="UP000886700"/>
    </source>
</evidence>
<dbReference type="Gene3D" id="1.10.150.50">
    <property type="entry name" value="Transcription Factor, Ets-1"/>
    <property type="match status" value="3"/>
</dbReference>
<feature type="region of interest" description="Disordered" evidence="5">
    <location>
        <begin position="419"/>
        <end position="446"/>
    </location>
</feature>
<feature type="compositionally biased region" description="Basic residues" evidence="5">
    <location>
        <begin position="605"/>
        <end position="619"/>
    </location>
</feature>
<dbReference type="SUPFAM" id="SSF144266">
    <property type="entry name" value="MPN010-like"/>
    <property type="match status" value="1"/>
</dbReference>
<dbReference type="PANTHER" id="PTHR12587">
    <property type="entry name" value="LAR INTERACTING PROTEIN LIP -RELATED PROTEIN"/>
    <property type="match status" value="1"/>
</dbReference>
<dbReference type="InterPro" id="IPR037618">
    <property type="entry name" value="LIPB1/2_SAM_2nd"/>
</dbReference>
<dbReference type="CDD" id="cd09569">
    <property type="entry name" value="SAM_liprin-beta1_2_repeat3"/>
    <property type="match status" value="1"/>
</dbReference>
<feature type="region of interest" description="Disordered" evidence="5">
    <location>
        <begin position="373"/>
        <end position="393"/>
    </location>
</feature>
<evidence type="ECO:0000256" key="1">
    <source>
        <dbReference type="ARBA" id="ARBA00007547"/>
    </source>
</evidence>
<dbReference type="Pfam" id="PF26022">
    <property type="entry name" value="CC_Liprin_beta"/>
    <property type="match status" value="1"/>
</dbReference>
<dbReference type="CDD" id="cd09566">
    <property type="entry name" value="SAM_liprin-beta1_2_repeat2"/>
    <property type="match status" value="1"/>
</dbReference>
<sequence>MMSDASDMLAAALEQMDGIIAGSKALEYSNGIFDCQSPTSPFMGSLRALHLVEDLRGLLEMMETDEKEGLRCQIPDSTAETLIEWLQSQMTNGHLPGNGDVYQERLARLENDKESLVLQVSVLTDQVEAQGEKIRDLEFCLEEHREKLNATEEMLQQELLSRTSLETQKLELMAEVSNLKLKLTAVEKDRLDYEDRFRDTEGLIQEINDLRLKVSEMDSERLQYEKKLKSTKSLMAKLSSMKIKVGQMQYEKQRMEQKWDALKDELTSLKEQLEEKDREVQRLQERVLCKARGDGVESLDRDIEVQKMKKAVESLMAANEEKDRKIEDLRQCLSRYKKMQDPAILAQGQDGECEGLFHASSISTLLDTQGFSDLERSTSSTPGMGSPSRDLLNVSSPEESVCYMSLSLKFHTSILQASAPSPLPPSMGVETSEKSKLPTKPEASLEENDGKAILGAAAEAPLCDGLSTSNLQKSSSLGNLKRETSDGLEKESIQKPSEDKVPTDSHTFETLPPKVPGHDASMDDNPFGTRKARSSFGRGFFKIKSNKRTASAPNLDRKRSASAPTLAETEKETAEHLDLAGTSRPKGSQGTGPFQMSPPSPDSRKKSRGIMRLFGKLRRSQSTTFNPDDMSEPEFKRGGTRATAGPRLGWSRDLGQSNSDLDMPFAKWTKEQVCSWLAEQGLGSYLSSGKHWIISGQTLLQASQQDLEKELGIKQSLHRKKLQLALQALGSEEETNYGKLDFNWVTRWLDDIGLPQYKTQFDEGRVDGRMLHYMTVDDLLSLKVVSVLHHLSIKRAIQVLRINNFEPNCLRRRPSDESGITPCEVQQWTNHRVMEWLRSVDLAEYAPNLRGSGVHGGLMVLEPRFNVETMAQLLNIPPNKTLLRRHLATHFNLLIGAEAQHQKRDAMELPDYVLLTATAKVKPKKLTFSNFGNLRRKKHEDGEEYVCPMELGQVSGSSSQKGFRPGLDMRLYEEDDLDRLEQMEDSEGTVRQIGAFSEGINNLTHMLKEDDMFKDFAARSPSASITDEDSNV</sequence>
<evidence type="ECO:0000256" key="5">
    <source>
        <dbReference type="SAM" id="MobiDB-lite"/>
    </source>
</evidence>
<keyword evidence="2" id="KW-0677">Repeat</keyword>
<dbReference type="InterPro" id="IPR058914">
    <property type="entry name" value="LIPB1/2_CC"/>
</dbReference>
<dbReference type="InterPro" id="IPR013761">
    <property type="entry name" value="SAM/pointed_sf"/>
</dbReference>
<evidence type="ECO:0000256" key="2">
    <source>
        <dbReference type="ARBA" id="ARBA00022737"/>
    </source>
</evidence>
<feature type="domain" description="SAM" evidence="6">
    <location>
        <begin position="740"/>
        <end position="803"/>
    </location>
</feature>
<feature type="compositionally biased region" description="Polar residues" evidence="5">
    <location>
        <begin position="468"/>
        <end position="478"/>
    </location>
</feature>
<name>A0ABM2X9Q0_MESAU</name>
<proteinExistence type="inferred from homology"/>
<feature type="compositionally biased region" description="Low complexity" evidence="5">
    <location>
        <begin position="377"/>
        <end position="389"/>
    </location>
</feature>
<feature type="compositionally biased region" description="Basic and acidic residues" evidence="5">
    <location>
        <begin position="480"/>
        <end position="507"/>
    </location>
</feature>
<evidence type="ECO:0000259" key="6">
    <source>
        <dbReference type="PROSITE" id="PS50105"/>
    </source>
</evidence>
<evidence type="ECO:0000256" key="3">
    <source>
        <dbReference type="ARBA" id="ARBA00023054"/>
    </source>
</evidence>
<gene>
    <name evidence="8" type="primary">Ppfibp1</name>
</gene>
<evidence type="ECO:0000256" key="4">
    <source>
        <dbReference type="SAM" id="Coils"/>
    </source>
</evidence>
<feature type="domain" description="SAM" evidence="6">
    <location>
        <begin position="668"/>
        <end position="732"/>
    </location>
</feature>
<dbReference type="RefSeq" id="XP_040599566.1">
    <property type="nucleotide sequence ID" value="XM_040743632.1"/>
</dbReference>
<dbReference type="InterPro" id="IPR029515">
    <property type="entry name" value="Liprin"/>
</dbReference>
<reference evidence="8" key="1">
    <citation type="submission" date="2025-08" db="UniProtKB">
        <authorList>
            <consortium name="RefSeq"/>
        </authorList>
    </citation>
    <scope>IDENTIFICATION</scope>
    <source>
        <tissue evidence="8">Liver</tissue>
    </source>
</reference>
<accession>A0ABM2X9Q0</accession>
<dbReference type="Pfam" id="PF07647">
    <property type="entry name" value="SAM_2"/>
    <property type="match status" value="1"/>
</dbReference>
<dbReference type="SUPFAM" id="SSF47769">
    <property type="entry name" value="SAM/Pointed domain"/>
    <property type="match status" value="3"/>
</dbReference>
<feature type="coiled-coil region" evidence="4">
    <location>
        <begin position="252"/>
        <end position="339"/>
    </location>
</feature>
<dbReference type="CDD" id="cd09563">
    <property type="entry name" value="SAM_liprin-beta1_2_repeat1"/>
    <property type="match status" value="1"/>
</dbReference>
<dbReference type="InterPro" id="IPR037617">
    <property type="entry name" value="LIPB1/2_SAM_1"/>
</dbReference>
<protein>
    <submittedName>
        <fullName evidence="8">Liprin-beta-1 isoform X5</fullName>
    </submittedName>
</protein>
<feature type="coiled-coil region" evidence="4">
    <location>
        <begin position="99"/>
        <end position="227"/>
    </location>
</feature>
<feature type="compositionally biased region" description="Polar residues" evidence="5">
    <location>
        <begin position="585"/>
        <end position="594"/>
    </location>
</feature>
<dbReference type="Proteomes" id="UP000886700">
    <property type="component" value="Unplaced"/>
</dbReference>
<feature type="region of interest" description="Disordered" evidence="5">
    <location>
        <begin position="468"/>
        <end position="655"/>
    </location>
</feature>
<dbReference type="GeneID" id="101837523"/>
<keyword evidence="7" id="KW-1185">Reference proteome</keyword>
<dbReference type="PROSITE" id="PS50105">
    <property type="entry name" value="SAM_DOMAIN"/>
    <property type="match status" value="2"/>
</dbReference>